<gene>
    <name evidence="2" type="ORF">CLV43_101740</name>
</gene>
<sequence length="169" mass="17926">MIPLVAPQFIAIPRQRADHIRARCLGVGIPMVLACLAIGTLLVVFAVHDGRAALSWIFGGVSTFAFSLAAFSLAGSRSTVPGDHLDLLGARSMRRLPCGMWLMTMPLSFLGLAFLGTSRSRGWALAGKALVIVSPSVLALATAIVCVNLFRAPFHYGPAQPPPPPPRWG</sequence>
<feature type="transmembrane region" description="Helical" evidence="1">
    <location>
        <begin position="53"/>
        <end position="75"/>
    </location>
</feature>
<organism evidence="2 3">
    <name type="scientific">Umezawaea tangerina</name>
    <dbReference type="NCBI Taxonomy" id="84725"/>
    <lineage>
        <taxon>Bacteria</taxon>
        <taxon>Bacillati</taxon>
        <taxon>Actinomycetota</taxon>
        <taxon>Actinomycetes</taxon>
        <taxon>Pseudonocardiales</taxon>
        <taxon>Pseudonocardiaceae</taxon>
        <taxon>Umezawaea</taxon>
    </lineage>
</organism>
<dbReference type="AlphaFoldDB" id="A0A2T0TL73"/>
<feature type="transmembrane region" description="Helical" evidence="1">
    <location>
        <begin position="129"/>
        <end position="150"/>
    </location>
</feature>
<keyword evidence="1" id="KW-0472">Membrane</keyword>
<dbReference type="Proteomes" id="UP000239494">
    <property type="component" value="Unassembled WGS sequence"/>
</dbReference>
<evidence type="ECO:0000313" key="3">
    <source>
        <dbReference type="Proteomes" id="UP000239494"/>
    </source>
</evidence>
<feature type="transmembrane region" description="Helical" evidence="1">
    <location>
        <begin position="24"/>
        <end position="47"/>
    </location>
</feature>
<evidence type="ECO:0000313" key="2">
    <source>
        <dbReference type="EMBL" id="PRY46464.1"/>
    </source>
</evidence>
<proteinExistence type="predicted"/>
<name>A0A2T0TL73_9PSEU</name>
<accession>A0A2T0TL73</accession>
<dbReference type="EMBL" id="PVTF01000001">
    <property type="protein sequence ID" value="PRY46464.1"/>
    <property type="molecule type" value="Genomic_DNA"/>
</dbReference>
<keyword evidence="1" id="KW-1133">Transmembrane helix</keyword>
<comment type="caution">
    <text evidence="2">The sequence shown here is derived from an EMBL/GenBank/DDBJ whole genome shotgun (WGS) entry which is preliminary data.</text>
</comment>
<reference evidence="2 3" key="1">
    <citation type="submission" date="2018-03" db="EMBL/GenBank/DDBJ databases">
        <title>Genomic Encyclopedia of Archaeal and Bacterial Type Strains, Phase II (KMG-II): from individual species to whole genera.</title>
        <authorList>
            <person name="Goeker M."/>
        </authorList>
    </citation>
    <scope>NUCLEOTIDE SEQUENCE [LARGE SCALE GENOMIC DNA]</scope>
    <source>
        <strain evidence="2 3">DSM 44720</strain>
    </source>
</reference>
<evidence type="ECO:0000256" key="1">
    <source>
        <dbReference type="SAM" id="Phobius"/>
    </source>
</evidence>
<keyword evidence="3" id="KW-1185">Reference proteome</keyword>
<keyword evidence="1" id="KW-0812">Transmembrane</keyword>
<protein>
    <submittedName>
        <fullName evidence="2">Uncharacterized protein</fullName>
    </submittedName>
</protein>
<feature type="transmembrane region" description="Helical" evidence="1">
    <location>
        <begin position="96"/>
        <end position="117"/>
    </location>
</feature>